<dbReference type="PANTHER" id="PTHR11559">
    <property type="entry name" value="CARBOXYLESTERASE"/>
    <property type="match status" value="1"/>
</dbReference>
<organism evidence="6 7">
    <name type="scientific">Mycobacterium malmoense</name>
    <dbReference type="NCBI Taxonomy" id="1780"/>
    <lineage>
        <taxon>Bacteria</taxon>
        <taxon>Bacillati</taxon>
        <taxon>Actinomycetota</taxon>
        <taxon>Actinomycetes</taxon>
        <taxon>Mycobacteriales</taxon>
        <taxon>Mycobacteriaceae</taxon>
        <taxon>Mycobacterium</taxon>
    </lineage>
</organism>
<accession>A0ABX3SK58</accession>
<dbReference type="InterPro" id="IPR019826">
    <property type="entry name" value="Carboxylesterase_B_AS"/>
</dbReference>
<dbReference type="Gene3D" id="3.40.50.1820">
    <property type="entry name" value="alpha/beta hydrolase"/>
    <property type="match status" value="1"/>
</dbReference>
<evidence type="ECO:0000259" key="5">
    <source>
        <dbReference type="Pfam" id="PF00135"/>
    </source>
</evidence>
<name>A0ABX3SK58_MYCMA</name>
<dbReference type="SUPFAM" id="SSF53474">
    <property type="entry name" value="alpha/beta-Hydrolases"/>
    <property type="match status" value="1"/>
</dbReference>
<sequence length="505" mass="55232">MHERTVRARTATGIVEGFTRDGVNRWRSIPYARPPVGRLRFRAPQPALPWSGVRHCHGFANCAPQQRRYTMLGLSGFGGRYQPMSEDCLTLNVVTPEAAGGEPLPVMVFIHGGGYILGSSATPIYDGAGLARRGCVYVSVNYRLGALGCLDLSSLSTPGITIDGNLYLRDLVVALRWIRDNIAEFGGDPDKVTIFGESAGAHITATLLAVPAAEGLFAQAISESPASGMVRSQETAAEFATRFAHLLGARKHDAANALMQASAAQLVETQQRLIDQGMENRLGAFPIGPSFGDDVLPVDPIEAMRSGRAHRVPLIVGTNAEEGRLFTRFLRMLPTNESMIEELLADAEPADRERITAAYPDYPAPSACIQLGGDFAFSSAAWQIAEAHGSHAPTYLYRYDYAPRTLRWSGLGATHATELLAVFDIYRSRFGALLTAAADRRAALRVSNQVQRRWRSFSRTGSPGDDWPAYTPADRAVMVFDRKSRIEFDPHPHRRMAWDGFSLAR</sequence>
<protein>
    <recommendedName>
        <fullName evidence="4">Carboxylic ester hydrolase</fullName>
        <ecNumber evidence="4">3.1.1.-</ecNumber>
    </recommendedName>
</protein>
<evidence type="ECO:0000313" key="7">
    <source>
        <dbReference type="Proteomes" id="UP000243140"/>
    </source>
</evidence>
<dbReference type="InterPro" id="IPR002168">
    <property type="entry name" value="Lipase_GDXG_HIS_AS"/>
</dbReference>
<dbReference type="RefSeq" id="WP_083012921.1">
    <property type="nucleotide sequence ID" value="NZ_CP060015.1"/>
</dbReference>
<dbReference type="InterPro" id="IPR019819">
    <property type="entry name" value="Carboxylesterase_B_CS"/>
</dbReference>
<evidence type="ECO:0000256" key="1">
    <source>
        <dbReference type="ARBA" id="ARBA00005964"/>
    </source>
</evidence>
<dbReference type="EC" id="3.1.1.-" evidence="4"/>
<feature type="domain" description="Carboxylesterase type B" evidence="5">
    <location>
        <begin position="9"/>
        <end position="487"/>
    </location>
</feature>
<evidence type="ECO:0000256" key="4">
    <source>
        <dbReference type="RuleBase" id="RU361235"/>
    </source>
</evidence>
<keyword evidence="7" id="KW-1185">Reference proteome</keyword>
<dbReference type="PROSITE" id="PS01173">
    <property type="entry name" value="LIPASE_GDXG_HIS"/>
    <property type="match status" value="1"/>
</dbReference>
<dbReference type="InterPro" id="IPR050309">
    <property type="entry name" value="Type-B_Carboxylest/Lipase"/>
</dbReference>
<keyword evidence="3 4" id="KW-0378">Hydrolase</keyword>
<proteinExistence type="inferred from homology"/>
<dbReference type="InterPro" id="IPR002018">
    <property type="entry name" value="CarbesteraseB"/>
</dbReference>
<dbReference type="Proteomes" id="UP000243140">
    <property type="component" value="Unassembled WGS sequence"/>
</dbReference>
<dbReference type="EMBL" id="MVHV01000047">
    <property type="protein sequence ID" value="ORA77143.1"/>
    <property type="molecule type" value="Genomic_DNA"/>
</dbReference>
<gene>
    <name evidence="6" type="ORF">BST29_23950</name>
</gene>
<evidence type="ECO:0000256" key="3">
    <source>
        <dbReference type="ARBA" id="ARBA00022801"/>
    </source>
</evidence>
<dbReference type="PROSITE" id="PS00941">
    <property type="entry name" value="CARBOXYLESTERASE_B_2"/>
    <property type="match status" value="1"/>
</dbReference>
<dbReference type="Pfam" id="PF00135">
    <property type="entry name" value="COesterase"/>
    <property type="match status" value="1"/>
</dbReference>
<evidence type="ECO:0000313" key="6">
    <source>
        <dbReference type="EMBL" id="ORA77143.1"/>
    </source>
</evidence>
<comment type="similarity">
    <text evidence="2">Belongs to the 'GDXG' lipolytic enzyme family.</text>
</comment>
<reference evidence="6 7" key="1">
    <citation type="submission" date="2017-02" db="EMBL/GenBank/DDBJ databases">
        <title>The new phylogeny of genus Mycobacterium.</title>
        <authorList>
            <person name="Tortoli E."/>
            <person name="Trovato A."/>
            <person name="Cirillo D.M."/>
        </authorList>
    </citation>
    <scope>NUCLEOTIDE SEQUENCE [LARGE SCALE GENOMIC DNA]</scope>
    <source>
        <strain evidence="6 7">IP1130001</strain>
    </source>
</reference>
<comment type="similarity">
    <text evidence="1 4">Belongs to the type-B carboxylesterase/lipase family.</text>
</comment>
<dbReference type="PROSITE" id="PS00122">
    <property type="entry name" value="CARBOXYLESTERASE_B_1"/>
    <property type="match status" value="1"/>
</dbReference>
<comment type="caution">
    <text evidence="6">The sequence shown here is derived from an EMBL/GenBank/DDBJ whole genome shotgun (WGS) entry which is preliminary data.</text>
</comment>
<evidence type="ECO:0000256" key="2">
    <source>
        <dbReference type="ARBA" id="ARBA00010515"/>
    </source>
</evidence>
<dbReference type="InterPro" id="IPR029058">
    <property type="entry name" value="AB_hydrolase_fold"/>
</dbReference>